<name>A0A5J4QPK6_9ZZZZ</name>
<comment type="similarity">
    <text evidence="1">Belongs to the peptidase S49 family.</text>
</comment>
<dbReference type="Gene3D" id="6.20.330.10">
    <property type="match status" value="1"/>
</dbReference>
<gene>
    <name evidence="6" type="ORF">EZS27_026735</name>
</gene>
<sequence>EQVIKDLRGLKNDDHVKAVVLRVNSPGGSAYGSEQIWYAVSELKKKKPVVVSMGDYAASGGYYISCAADSIVAEPTTLTGSIGIFGMVPNAEKLTTKVGITFDVIKTNTYSDFGSMERPLNPGERALLQMKINQGYDLFLTRCAEGRHMSKKNVDKIAQGRVWTGAHAKELGLVDELGSIDKALEIAAHKAEVENYTVIAYPEKKDFLLSLLESKPDNYVKSRLLKGTLGNYYKEFNLLRTIDRNDFIQARLPMELNVE</sequence>
<dbReference type="EC" id="3.4.21.-" evidence="6"/>
<dbReference type="CDD" id="cd07023">
    <property type="entry name" value="S49_Sppa_N_C"/>
    <property type="match status" value="1"/>
</dbReference>
<reference evidence="6" key="1">
    <citation type="submission" date="2019-03" db="EMBL/GenBank/DDBJ databases">
        <title>Single cell metagenomics reveals metabolic interactions within the superorganism composed of flagellate Streblomastix strix and complex community of Bacteroidetes bacteria on its surface.</title>
        <authorList>
            <person name="Treitli S.C."/>
            <person name="Kolisko M."/>
            <person name="Husnik F."/>
            <person name="Keeling P."/>
            <person name="Hampl V."/>
        </authorList>
    </citation>
    <scope>NUCLEOTIDE SEQUENCE</scope>
    <source>
        <strain evidence="6">STM</strain>
    </source>
</reference>
<dbReference type="Gene3D" id="3.90.226.10">
    <property type="entry name" value="2-enoyl-CoA Hydratase, Chain A, domain 1"/>
    <property type="match status" value="1"/>
</dbReference>
<evidence type="ECO:0000256" key="2">
    <source>
        <dbReference type="ARBA" id="ARBA00022670"/>
    </source>
</evidence>
<dbReference type="GO" id="GO:0006508">
    <property type="term" value="P:proteolysis"/>
    <property type="evidence" value="ECO:0007669"/>
    <property type="project" value="UniProtKB-KW"/>
</dbReference>
<dbReference type="InterPro" id="IPR004635">
    <property type="entry name" value="Pept_S49_SppA"/>
</dbReference>
<evidence type="ECO:0000256" key="4">
    <source>
        <dbReference type="ARBA" id="ARBA00022825"/>
    </source>
</evidence>
<accession>A0A5J4QPK6</accession>
<dbReference type="InterPro" id="IPR002142">
    <property type="entry name" value="Peptidase_S49"/>
</dbReference>
<keyword evidence="4" id="KW-0720">Serine protease</keyword>
<evidence type="ECO:0000256" key="3">
    <source>
        <dbReference type="ARBA" id="ARBA00022801"/>
    </source>
</evidence>
<dbReference type="InterPro" id="IPR029045">
    <property type="entry name" value="ClpP/crotonase-like_dom_sf"/>
</dbReference>
<dbReference type="PANTHER" id="PTHR33209">
    <property type="entry name" value="PROTEASE 4"/>
    <property type="match status" value="1"/>
</dbReference>
<keyword evidence="2 6" id="KW-0645">Protease</keyword>
<protein>
    <submittedName>
        <fullName evidence="6">Protease 4</fullName>
        <ecNumber evidence="6">3.4.21.-</ecNumber>
    </submittedName>
</protein>
<dbReference type="GO" id="GO:0008236">
    <property type="term" value="F:serine-type peptidase activity"/>
    <property type="evidence" value="ECO:0007669"/>
    <property type="project" value="UniProtKB-KW"/>
</dbReference>
<dbReference type="SUPFAM" id="SSF52096">
    <property type="entry name" value="ClpP/crotonase"/>
    <property type="match status" value="1"/>
</dbReference>
<feature type="domain" description="Peptidase S49" evidence="5">
    <location>
        <begin position="43"/>
        <end position="193"/>
    </location>
</feature>
<dbReference type="Pfam" id="PF01343">
    <property type="entry name" value="Peptidase_S49"/>
    <property type="match status" value="1"/>
</dbReference>
<comment type="caution">
    <text evidence="6">The sequence shown here is derived from an EMBL/GenBank/DDBJ whole genome shotgun (WGS) entry which is preliminary data.</text>
</comment>
<evidence type="ECO:0000313" key="6">
    <source>
        <dbReference type="EMBL" id="KAA6323876.1"/>
    </source>
</evidence>
<dbReference type="PANTHER" id="PTHR33209:SF1">
    <property type="entry name" value="PEPTIDASE S49 DOMAIN-CONTAINING PROTEIN"/>
    <property type="match status" value="1"/>
</dbReference>
<feature type="non-terminal residue" evidence="6">
    <location>
        <position position="1"/>
    </location>
</feature>
<keyword evidence="3 6" id="KW-0378">Hydrolase</keyword>
<dbReference type="AlphaFoldDB" id="A0A5J4QPK6"/>
<dbReference type="NCBIfam" id="TIGR00706">
    <property type="entry name" value="SppA_dom"/>
    <property type="match status" value="1"/>
</dbReference>
<proteinExistence type="inferred from homology"/>
<evidence type="ECO:0000259" key="5">
    <source>
        <dbReference type="Pfam" id="PF01343"/>
    </source>
</evidence>
<organism evidence="6">
    <name type="scientific">termite gut metagenome</name>
    <dbReference type="NCBI Taxonomy" id="433724"/>
    <lineage>
        <taxon>unclassified sequences</taxon>
        <taxon>metagenomes</taxon>
        <taxon>organismal metagenomes</taxon>
    </lineage>
</organism>
<dbReference type="InterPro" id="IPR047272">
    <property type="entry name" value="S49_SppA_C"/>
</dbReference>
<evidence type="ECO:0000256" key="1">
    <source>
        <dbReference type="ARBA" id="ARBA00008683"/>
    </source>
</evidence>
<dbReference type="EMBL" id="SNRY01002701">
    <property type="protein sequence ID" value="KAA6323876.1"/>
    <property type="molecule type" value="Genomic_DNA"/>
</dbReference>